<dbReference type="InterPro" id="IPR041685">
    <property type="entry name" value="AAA_GajA/Old/RecF-like"/>
</dbReference>
<dbReference type="InterPro" id="IPR051396">
    <property type="entry name" value="Bact_Antivir_Def_Nuclease"/>
</dbReference>
<dbReference type="Pfam" id="PF13175">
    <property type="entry name" value="AAA_15"/>
    <property type="match status" value="1"/>
</dbReference>
<comment type="caution">
    <text evidence="2">The sequence shown here is derived from an EMBL/GenBank/DDBJ whole genome shotgun (WGS) entry which is preliminary data.</text>
</comment>
<evidence type="ECO:0000313" key="2">
    <source>
        <dbReference type="EMBL" id="KAH3842987.1"/>
    </source>
</evidence>
<sequence length="691" mass="79079">MLKSVHFENFVVFEQAEKIVFGDQSPFIFIGENGSGKSAVFEGIRRCLNAKLNTSFSKPCDQNLPSYFMCRFEIDKKSDIISGTFCIPISQASQTIDPNLKNKASQTVYSTGMGQESQILEPIGMSQDSRTLDPIGIGQASPALEPSGTTYRAFETDTLIYYQFVITYNEKKVDGFHVDSLKLIRTQSDETDIHVQPASVDASAVNTLNDLYDIVSGSQKNCENKIGEILLNIFSYKLERNKLSGLTECQKLLTELSKQVVFTFPLRSIGLLQWSESIKIAAKERKKNYLKAAKRCEIIQTFLSQDNDKKFDKDIESRIFEKITNMSKQYRFSLDKKTGDLLVQNNQFELLKTPEGILEAKYVSILLSCKQYQTILLEEPDRGMHPQFVHRMIQAIQQQARENRKVVILTTHNTAFLTPWTLSNCFRFSRVGESRRIRCLGGIKKDLTMLRLMTNDNLSHIFFAKHMLFCEGPSDLLFLTELVNLIKARFETKQSVTGRRLLCAENKFQFLRKDQQELLQRTLTDLTISKMDSKNNLKKCQEMCKLLGLPAKFVLDTDAQNVKKLLFYRLSLYWIRTFKWTTKKAGPDRQGTVKRVCKLLGLPAKFVLDKDAKKDCFFWSDGAIEQMVIEMAKKYKDEILQTNADKLTSGKKLFLDKVFSPINITDCVDSLLRFSADDNDIGQLLLFMTKV</sequence>
<evidence type="ECO:0000259" key="1">
    <source>
        <dbReference type="Pfam" id="PF13175"/>
    </source>
</evidence>
<evidence type="ECO:0000313" key="3">
    <source>
        <dbReference type="Proteomes" id="UP000828390"/>
    </source>
</evidence>
<dbReference type="InterPro" id="IPR027417">
    <property type="entry name" value="P-loop_NTPase"/>
</dbReference>
<proteinExistence type="predicted"/>
<dbReference type="SUPFAM" id="SSF52540">
    <property type="entry name" value="P-loop containing nucleoside triphosphate hydrolases"/>
    <property type="match status" value="1"/>
</dbReference>
<accession>A0A9D4QUC3</accession>
<organism evidence="2 3">
    <name type="scientific">Dreissena polymorpha</name>
    <name type="common">Zebra mussel</name>
    <name type="synonym">Mytilus polymorpha</name>
    <dbReference type="NCBI Taxonomy" id="45954"/>
    <lineage>
        <taxon>Eukaryota</taxon>
        <taxon>Metazoa</taxon>
        <taxon>Spiralia</taxon>
        <taxon>Lophotrochozoa</taxon>
        <taxon>Mollusca</taxon>
        <taxon>Bivalvia</taxon>
        <taxon>Autobranchia</taxon>
        <taxon>Heteroconchia</taxon>
        <taxon>Euheterodonta</taxon>
        <taxon>Imparidentia</taxon>
        <taxon>Neoheterodontei</taxon>
        <taxon>Myida</taxon>
        <taxon>Dreissenoidea</taxon>
        <taxon>Dreissenidae</taxon>
        <taxon>Dreissena</taxon>
    </lineage>
</organism>
<keyword evidence="3" id="KW-1185">Reference proteome</keyword>
<dbReference type="EMBL" id="JAIWYP010000004">
    <property type="protein sequence ID" value="KAH3842987.1"/>
    <property type="molecule type" value="Genomic_DNA"/>
</dbReference>
<feature type="domain" description="Endonuclease GajA/Old nuclease/RecF-like AAA" evidence="1">
    <location>
        <begin position="1"/>
        <end position="415"/>
    </location>
</feature>
<dbReference type="Proteomes" id="UP000828390">
    <property type="component" value="Unassembled WGS sequence"/>
</dbReference>
<dbReference type="Gene3D" id="3.40.50.300">
    <property type="entry name" value="P-loop containing nucleotide triphosphate hydrolases"/>
    <property type="match status" value="2"/>
</dbReference>
<reference evidence="2" key="1">
    <citation type="journal article" date="2019" name="bioRxiv">
        <title>The Genome of the Zebra Mussel, Dreissena polymorpha: A Resource for Invasive Species Research.</title>
        <authorList>
            <person name="McCartney M.A."/>
            <person name="Auch B."/>
            <person name="Kono T."/>
            <person name="Mallez S."/>
            <person name="Zhang Y."/>
            <person name="Obille A."/>
            <person name="Becker A."/>
            <person name="Abrahante J.E."/>
            <person name="Garbe J."/>
            <person name="Badalamenti J.P."/>
            <person name="Herman A."/>
            <person name="Mangelson H."/>
            <person name="Liachko I."/>
            <person name="Sullivan S."/>
            <person name="Sone E.D."/>
            <person name="Koren S."/>
            <person name="Silverstein K.A.T."/>
            <person name="Beckman K.B."/>
            <person name="Gohl D.M."/>
        </authorList>
    </citation>
    <scope>NUCLEOTIDE SEQUENCE</scope>
    <source>
        <strain evidence="2">Duluth1</strain>
        <tissue evidence="2">Whole animal</tissue>
    </source>
</reference>
<reference evidence="2" key="2">
    <citation type="submission" date="2020-11" db="EMBL/GenBank/DDBJ databases">
        <authorList>
            <person name="McCartney M.A."/>
            <person name="Auch B."/>
            <person name="Kono T."/>
            <person name="Mallez S."/>
            <person name="Becker A."/>
            <person name="Gohl D.M."/>
            <person name="Silverstein K.A.T."/>
            <person name="Koren S."/>
            <person name="Bechman K.B."/>
            <person name="Herman A."/>
            <person name="Abrahante J.E."/>
            <person name="Garbe J."/>
        </authorList>
    </citation>
    <scope>NUCLEOTIDE SEQUENCE</scope>
    <source>
        <strain evidence="2">Duluth1</strain>
        <tissue evidence="2">Whole animal</tissue>
    </source>
</reference>
<dbReference type="AlphaFoldDB" id="A0A9D4QUC3"/>
<gene>
    <name evidence="2" type="ORF">DPMN_116493</name>
</gene>
<dbReference type="CDD" id="cd00267">
    <property type="entry name" value="ABC_ATPase"/>
    <property type="match status" value="1"/>
</dbReference>
<dbReference type="PANTHER" id="PTHR43581">
    <property type="entry name" value="ATP/GTP PHOSPHATASE"/>
    <property type="match status" value="1"/>
</dbReference>
<name>A0A9D4QUC3_DREPO</name>
<dbReference type="PANTHER" id="PTHR43581:SF2">
    <property type="entry name" value="EXCINUCLEASE ATPASE SUBUNIT"/>
    <property type="match status" value="1"/>
</dbReference>
<protein>
    <recommendedName>
        <fullName evidence="1">Endonuclease GajA/Old nuclease/RecF-like AAA domain-containing protein</fullName>
    </recommendedName>
</protein>